<evidence type="ECO:0000256" key="2">
    <source>
        <dbReference type="ARBA" id="ARBA00022801"/>
    </source>
</evidence>
<comment type="similarity">
    <text evidence="1">Belongs to the 'GDSL' lipolytic enzyme family.</text>
</comment>
<keyword evidence="4" id="KW-0443">Lipid metabolism</keyword>
<dbReference type="AlphaFoldDB" id="A0AAV8SVL8"/>
<keyword evidence="3" id="KW-0442">Lipid degradation</keyword>
<reference evidence="6 7" key="1">
    <citation type="submission" date="2021-09" db="EMBL/GenBank/DDBJ databases">
        <title>Genomic insights and catalytic innovation underlie evolution of tropane alkaloids biosynthesis.</title>
        <authorList>
            <person name="Wang Y.-J."/>
            <person name="Tian T."/>
            <person name="Huang J.-P."/>
            <person name="Huang S.-X."/>
        </authorList>
    </citation>
    <scope>NUCLEOTIDE SEQUENCE [LARGE SCALE GENOMIC DNA]</scope>
    <source>
        <strain evidence="6">KIB-2018</strain>
        <tissue evidence="6">Leaf</tissue>
    </source>
</reference>
<dbReference type="PANTHER" id="PTHR46020:SF4">
    <property type="entry name" value="OS04G0650200 PROTEIN"/>
    <property type="match status" value="1"/>
</dbReference>
<evidence type="ECO:0000256" key="5">
    <source>
        <dbReference type="SAM" id="SignalP"/>
    </source>
</evidence>
<dbReference type="Pfam" id="PF00657">
    <property type="entry name" value="Lipase_GDSL"/>
    <property type="match status" value="1"/>
</dbReference>
<comment type="caution">
    <text evidence="6">The sequence shown here is derived from an EMBL/GenBank/DDBJ whole genome shotgun (WGS) entry which is preliminary data.</text>
</comment>
<evidence type="ECO:0000256" key="1">
    <source>
        <dbReference type="ARBA" id="ARBA00008668"/>
    </source>
</evidence>
<gene>
    <name evidence="6" type="ORF">K2173_025153</name>
</gene>
<proteinExistence type="inferred from homology"/>
<dbReference type="Proteomes" id="UP001159364">
    <property type="component" value="Linkage Group LG09"/>
</dbReference>
<dbReference type="GO" id="GO:0016042">
    <property type="term" value="P:lipid catabolic process"/>
    <property type="evidence" value="ECO:0007669"/>
    <property type="project" value="UniProtKB-KW"/>
</dbReference>
<organism evidence="6 7">
    <name type="scientific">Erythroxylum novogranatense</name>
    <dbReference type="NCBI Taxonomy" id="1862640"/>
    <lineage>
        <taxon>Eukaryota</taxon>
        <taxon>Viridiplantae</taxon>
        <taxon>Streptophyta</taxon>
        <taxon>Embryophyta</taxon>
        <taxon>Tracheophyta</taxon>
        <taxon>Spermatophyta</taxon>
        <taxon>Magnoliopsida</taxon>
        <taxon>eudicotyledons</taxon>
        <taxon>Gunneridae</taxon>
        <taxon>Pentapetalae</taxon>
        <taxon>rosids</taxon>
        <taxon>fabids</taxon>
        <taxon>Malpighiales</taxon>
        <taxon>Erythroxylaceae</taxon>
        <taxon>Erythroxylum</taxon>
    </lineage>
</organism>
<evidence type="ECO:0000313" key="7">
    <source>
        <dbReference type="Proteomes" id="UP001159364"/>
    </source>
</evidence>
<sequence length="347" mass="39427">MEKQAYFFLIAIFSLITIGIETAQVSHHSTHTHGSLKLFAFGDSYADTGNWDKNSGSWLEPYGFTFPGKPSGRFSDGRVLTDYIASFLGNQTPLPYMWLKHSNKRQAESGMNFAHGGTGVFDTWVKGPNMTTQIDQLKQLLQQNVYTKLDLQSSVALVSASGNDYGFYLQYKNGTLKDMPAFTKEVIKQLAKNLKRIRDLGVGKIVVLSIGPLGCLPEYTVKLSYQDCDKIFNSGSKFHNHLLRLAVDNLNKKSMKSDFIILDAYSTFMWAMDRLRHKAGNSSEYKNPLMPCLTKKDSYGVEEEERKGYVICKHPEMTFFWDLVHPSQNGWHSVYLALKPTLYRLYD</sequence>
<feature type="chain" id="PRO_5043518817" description="GDSL esterase/lipase" evidence="5">
    <location>
        <begin position="24"/>
        <end position="347"/>
    </location>
</feature>
<dbReference type="PANTHER" id="PTHR46020">
    <property type="entry name" value="OSJNBB0059K02.9 PROTEIN"/>
    <property type="match status" value="1"/>
</dbReference>
<dbReference type="EMBL" id="JAIWQS010000009">
    <property type="protein sequence ID" value="KAJ8756341.1"/>
    <property type="molecule type" value="Genomic_DNA"/>
</dbReference>
<accession>A0AAV8SVL8</accession>
<feature type="signal peptide" evidence="5">
    <location>
        <begin position="1"/>
        <end position="23"/>
    </location>
</feature>
<name>A0AAV8SVL8_9ROSI</name>
<evidence type="ECO:0000256" key="4">
    <source>
        <dbReference type="ARBA" id="ARBA00023098"/>
    </source>
</evidence>
<dbReference type="Gene3D" id="3.40.50.1110">
    <property type="entry name" value="SGNH hydrolase"/>
    <property type="match status" value="1"/>
</dbReference>
<keyword evidence="7" id="KW-1185">Reference proteome</keyword>
<keyword evidence="5" id="KW-0732">Signal</keyword>
<evidence type="ECO:0000313" key="6">
    <source>
        <dbReference type="EMBL" id="KAJ8756341.1"/>
    </source>
</evidence>
<protein>
    <recommendedName>
        <fullName evidence="8">GDSL esterase/lipase</fullName>
    </recommendedName>
</protein>
<evidence type="ECO:0000256" key="3">
    <source>
        <dbReference type="ARBA" id="ARBA00022963"/>
    </source>
</evidence>
<dbReference type="SUPFAM" id="SSF52266">
    <property type="entry name" value="SGNH hydrolase"/>
    <property type="match status" value="1"/>
</dbReference>
<dbReference type="InterPro" id="IPR036514">
    <property type="entry name" value="SGNH_hydro_sf"/>
</dbReference>
<dbReference type="GO" id="GO:0016788">
    <property type="term" value="F:hydrolase activity, acting on ester bonds"/>
    <property type="evidence" value="ECO:0007669"/>
    <property type="project" value="InterPro"/>
</dbReference>
<evidence type="ECO:0008006" key="8">
    <source>
        <dbReference type="Google" id="ProtNLM"/>
    </source>
</evidence>
<keyword evidence="2" id="KW-0378">Hydrolase</keyword>
<dbReference type="InterPro" id="IPR001087">
    <property type="entry name" value="GDSL"/>
</dbReference>